<dbReference type="OrthoDB" id="429145at2759"/>
<keyword evidence="11" id="KW-1185">Reference proteome</keyword>
<dbReference type="Ensembl" id="ENSGALT00010032083.1">
    <property type="protein sequence ID" value="ENSGALP00010018873.1"/>
    <property type="gene ID" value="ENSGALG00010013325.1"/>
</dbReference>
<evidence type="ECO:0000256" key="5">
    <source>
        <dbReference type="ARBA" id="ARBA00022833"/>
    </source>
</evidence>
<name>A0A8V0YRS0_CHICK</name>
<dbReference type="GO" id="GO:0005886">
    <property type="term" value="C:plasma membrane"/>
    <property type="evidence" value="ECO:0007669"/>
    <property type="project" value="Ensembl"/>
</dbReference>
<evidence type="ECO:0000256" key="1">
    <source>
        <dbReference type="ARBA" id="ARBA00001947"/>
    </source>
</evidence>
<protein>
    <recommendedName>
        <fullName evidence="3 8">Carbonic anhydrase</fullName>
        <ecNumber evidence="3 8">4.2.1.1</ecNumber>
    </recommendedName>
</protein>
<dbReference type="EC" id="4.2.1.1" evidence="3 8"/>
<dbReference type="InterPro" id="IPR036398">
    <property type="entry name" value="CA_dom_sf"/>
</dbReference>
<dbReference type="GO" id="GO:0015670">
    <property type="term" value="P:carbon dioxide transport"/>
    <property type="evidence" value="ECO:0007669"/>
    <property type="project" value="Ensembl"/>
</dbReference>
<dbReference type="InterPro" id="IPR001148">
    <property type="entry name" value="CA_dom"/>
</dbReference>
<dbReference type="SUPFAM" id="SSF51069">
    <property type="entry name" value="Carbonic anhydrase"/>
    <property type="match status" value="1"/>
</dbReference>
<dbReference type="GO" id="GO:0008270">
    <property type="term" value="F:zinc ion binding"/>
    <property type="evidence" value="ECO:0007669"/>
    <property type="project" value="UniProtKB-UniRule"/>
</dbReference>
<keyword evidence="6 8" id="KW-0456">Lyase</keyword>
<dbReference type="GeneTree" id="ENSGT00940000160385"/>
<reference evidence="10" key="1">
    <citation type="submission" date="2020-11" db="EMBL/GenBank/DDBJ databases">
        <title>Gallus gallus (Chicken) genome, bGalGal1, GRCg7b, maternal haplotype autosomes + Z &amp; W.</title>
        <authorList>
            <person name="Warren W."/>
            <person name="Formenti G."/>
            <person name="Fedrigo O."/>
            <person name="Haase B."/>
            <person name="Mountcastle J."/>
            <person name="Balacco J."/>
            <person name="Tracey A."/>
            <person name="Schneider V."/>
            <person name="Okimoto R."/>
            <person name="Cheng H."/>
            <person name="Hawken R."/>
            <person name="Howe K."/>
            <person name="Jarvis E.D."/>
        </authorList>
    </citation>
    <scope>NUCLEOTIDE SEQUENCE [LARGE SCALE GENOMIC DNA]</scope>
    <source>
        <strain evidence="10">Broiler</strain>
    </source>
</reference>
<keyword evidence="12" id="KW-1267">Proteomics identification</keyword>
<comment type="catalytic activity">
    <reaction evidence="7 8">
        <text>hydrogencarbonate + H(+) = CO2 + H2O</text>
        <dbReference type="Rhea" id="RHEA:10748"/>
        <dbReference type="ChEBI" id="CHEBI:15377"/>
        <dbReference type="ChEBI" id="CHEBI:15378"/>
        <dbReference type="ChEBI" id="CHEBI:16526"/>
        <dbReference type="ChEBI" id="CHEBI:17544"/>
        <dbReference type="EC" id="4.2.1.1"/>
    </reaction>
</comment>
<organism evidence="10 11">
    <name type="scientific">Gallus gallus</name>
    <name type="common">Chicken</name>
    <dbReference type="NCBI Taxonomy" id="9031"/>
    <lineage>
        <taxon>Eukaryota</taxon>
        <taxon>Metazoa</taxon>
        <taxon>Chordata</taxon>
        <taxon>Craniata</taxon>
        <taxon>Vertebrata</taxon>
        <taxon>Euteleostomi</taxon>
        <taxon>Archelosauria</taxon>
        <taxon>Archosauria</taxon>
        <taxon>Dinosauria</taxon>
        <taxon>Saurischia</taxon>
        <taxon>Theropoda</taxon>
        <taxon>Coelurosauria</taxon>
        <taxon>Aves</taxon>
        <taxon>Neognathae</taxon>
        <taxon>Galloanserae</taxon>
        <taxon>Galliformes</taxon>
        <taxon>Phasianidae</taxon>
        <taxon>Phasianinae</taxon>
        <taxon>Gallus</taxon>
    </lineage>
</organism>
<dbReference type="GO" id="GO:0046903">
    <property type="term" value="P:secretion"/>
    <property type="evidence" value="ECO:0007669"/>
    <property type="project" value="Ensembl"/>
</dbReference>
<evidence type="ECO:0000313" key="10">
    <source>
        <dbReference type="Ensembl" id="ENSGALP00010018873.1"/>
    </source>
</evidence>
<evidence type="ECO:0000256" key="3">
    <source>
        <dbReference type="ARBA" id="ARBA00012925"/>
    </source>
</evidence>
<dbReference type="PANTHER" id="PTHR18952:SF120">
    <property type="entry name" value="CARBONIC ANHYDRASE 2"/>
    <property type="match status" value="1"/>
</dbReference>
<evidence type="ECO:0000259" key="9">
    <source>
        <dbReference type="PROSITE" id="PS51144"/>
    </source>
</evidence>
<proteinExistence type="evidence at protein level"/>
<dbReference type="PANTHER" id="PTHR18952">
    <property type="entry name" value="CARBONIC ANHYDRASE"/>
    <property type="match status" value="1"/>
</dbReference>
<dbReference type="GO" id="GO:0004064">
    <property type="term" value="F:arylesterase activity"/>
    <property type="evidence" value="ECO:0007669"/>
    <property type="project" value="Ensembl"/>
</dbReference>
<dbReference type="PROSITE" id="PS00162">
    <property type="entry name" value="ALPHA_CA_1"/>
    <property type="match status" value="1"/>
</dbReference>
<dbReference type="GO" id="GO:0004089">
    <property type="term" value="F:carbonate dehydratase activity"/>
    <property type="evidence" value="ECO:0007669"/>
    <property type="project" value="UniProtKB-UniRule"/>
</dbReference>
<evidence type="ECO:0000313" key="11">
    <source>
        <dbReference type="Proteomes" id="UP000000539"/>
    </source>
</evidence>
<dbReference type="Gene3D" id="3.10.200.10">
    <property type="entry name" value="Alpha carbonic anhydrase"/>
    <property type="match status" value="1"/>
</dbReference>
<reference evidence="10" key="2">
    <citation type="submission" date="2025-08" db="UniProtKB">
        <authorList>
            <consortium name="Ensembl"/>
        </authorList>
    </citation>
    <scope>IDENTIFICATION</scope>
    <source>
        <strain evidence="10">broiler</strain>
    </source>
</reference>
<evidence type="ECO:0007829" key="12">
    <source>
        <dbReference type="PeptideAtlas" id="A0A8V0YRS0"/>
    </source>
</evidence>
<comment type="function">
    <text evidence="8">Reversible hydration of carbon dioxide.</text>
</comment>
<reference evidence="10" key="3">
    <citation type="submission" date="2025-09" db="UniProtKB">
        <authorList>
            <consortium name="Ensembl"/>
        </authorList>
    </citation>
    <scope>IDENTIFICATION</scope>
    <source>
        <strain evidence="10">broiler</strain>
    </source>
</reference>
<dbReference type="SMART" id="SM01057">
    <property type="entry name" value="Carb_anhydrase"/>
    <property type="match status" value="1"/>
</dbReference>
<keyword evidence="5 8" id="KW-0862">Zinc</keyword>
<comment type="similarity">
    <text evidence="2 8">Belongs to the alpha-carbonic anhydrase family.</text>
</comment>
<evidence type="ECO:0000256" key="4">
    <source>
        <dbReference type="ARBA" id="ARBA00022723"/>
    </source>
</evidence>
<dbReference type="GO" id="GO:0043209">
    <property type="term" value="C:myelin sheath"/>
    <property type="evidence" value="ECO:0007669"/>
    <property type="project" value="Ensembl"/>
</dbReference>
<dbReference type="GO" id="GO:0070050">
    <property type="term" value="P:neuron cellular homeostasis"/>
    <property type="evidence" value="ECO:0007669"/>
    <property type="project" value="Ensembl"/>
</dbReference>
<evidence type="ECO:0000256" key="2">
    <source>
        <dbReference type="ARBA" id="ARBA00010718"/>
    </source>
</evidence>
<gene>
    <name evidence="10" type="primary">CA2</name>
</gene>
<dbReference type="GO" id="GO:0032849">
    <property type="term" value="P:positive regulation of cellular pH reduction"/>
    <property type="evidence" value="ECO:0007669"/>
    <property type="project" value="Ensembl"/>
</dbReference>
<dbReference type="GO" id="GO:0038166">
    <property type="term" value="P:angiotensin-activated signaling pathway"/>
    <property type="evidence" value="ECO:0007669"/>
    <property type="project" value="Ensembl"/>
</dbReference>
<dbReference type="GO" id="GO:0005829">
    <property type="term" value="C:cytosol"/>
    <property type="evidence" value="ECO:0007669"/>
    <property type="project" value="Ensembl"/>
</dbReference>
<dbReference type="CDD" id="cd03119">
    <property type="entry name" value="alpha_CA_I_II_III_XIII"/>
    <property type="match status" value="1"/>
</dbReference>
<feature type="domain" description="Alpha-carbonic anhydrase" evidence="9">
    <location>
        <begin position="22"/>
        <end position="280"/>
    </location>
</feature>
<sequence length="281" mass="31000">KHLKYVLLSSAPTSSRGSGDSTALAISARFLQGPAHWHEHFPIANGERQSPIAISTKAARYDPALKPLSFSYDAGTAKAIVNNGHSFNVEFDDSSDKSVLQGGALDGVYRLVQFHIHWGSCEGQGSEHTVDGVKYDAELHIVHWNVKYGKFAEALKHPDGLAVVGIFMKVGNAKPEIQKVVDALNSIQTKGKQASFTNFDPTGLLPPCRDYWTYPGSLTTPPLHECVIWHVLKEPITVSSEQMCKLRGLCFSAENEPVCRMVDNWRPCQPLKSREVRASFQ</sequence>
<dbReference type="AlphaFoldDB" id="A0A8V0YRS0"/>
<dbReference type="GO" id="GO:2001150">
    <property type="term" value="P:positive regulation of dipeptide transmembrane transport"/>
    <property type="evidence" value="ECO:0007669"/>
    <property type="project" value="Ensembl"/>
</dbReference>
<dbReference type="InterPro" id="IPR023561">
    <property type="entry name" value="Carbonic_anhydrase_a-class"/>
</dbReference>
<evidence type="ECO:0000256" key="8">
    <source>
        <dbReference type="RuleBase" id="RU367011"/>
    </source>
</evidence>
<dbReference type="GO" id="GO:0045177">
    <property type="term" value="C:apical part of cell"/>
    <property type="evidence" value="ECO:0007669"/>
    <property type="project" value="Ensembl"/>
</dbReference>
<dbReference type="Proteomes" id="UP000000539">
    <property type="component" value="Chromosome 2"/>
</dbReference>
<accession>A0A8V0YRS0</accession>
<dbReference type="PROSITE" id="PS51144">
    <property type="entry name" value="ALPHA_CA_2"/>
    <property type="match status" value="1"/>
</dbReference>
<comment type="cofactor">
    <cofactor evidence="1 8">
        <name>Zn(2+)</name>
        <dbReference type="ChEBI" id="CHEBI:29105"/>
    </cofactor>
</comment>
<dbReference type="InterPro" id="IPR018338">
    <property type="entry name" value="Carbonic_anhydrase_a-class_CS"/>
</dbReference>
<dbReference type="Pfam" id="PF00194">
    <property type="entry name" value="Carb_anhydrase"/>
    <property type="match status" value="1"/>
</dbReference>
<dbReference type="GO" id="GO:0002009">
    <property type="term" value="P:morphogenesis of an epithelium"/>
    <property type="evidence" value="ECO:0007669"/>
    <property type="project" value="Ensembl"/>
</dbReference>
<dbReference type="GO" id="GO:0032230">
    <property type="term" value="P:positive regulation of synaptic transmission, GABAergic"/>
    <property type="evidence" value="ECO:0007669"/>
    <property type="project" value="Ensembl"/>
</dbReference>
<keyword evidence="4 8" id="KW-0479">Metal-binding</keyword>
<evidence type="ECO:0000256" key="7">
    <source>
        <dbReference type="ARBA" id="ARBA00048348"/>
    </source>
</evidence>
<evidence type="ECO:0000256" key="6">
    <source>
        <dbReference type="ARBA" id="ARBA00023239"/>
    </source>
</evidence>
<dbReference type="FunFam" id="3.10.200.10:FF:000001">
    <property type="entry name" value="Carbonic anhydrase 2"/>
    <property type="match status" value="1"/>
</dbReference>
<dbReference type="GO" id="GO:2001225">
    <property type="term" value="P:regulation of chloride transport"/>
    <property type="evidence" value="ECO:0007669"/>
    <property type="project" value="Ensembl"/>
</dbReference>